<keyword evidence="3" id="KW-1133">Transmembrane helix</keyword>
<keyword evidence="3" id="KW-0812">Transmembrane</keyword>
<proteinExistence type="predicted"/>
<evidence type="ECO:0000313" key="5">
    <source>
        <dbReference type="Proteomes" id="UP000023152"/>
    </source>
</evidence>
<dbReference type="EMBL" id="ASPP01001970">
    <property type="protein sequence ID" value="ETO35089.1"/>
    <property type="molecule type" value="Genomic_DNA"/>
</dbReference>
<keyword evidence="3" id="KW-0472">Membrane</keyword>
<keyword evidence="1" id="KW-0175">Coiled coil</keyword>
<feature type="compositionally biased region" description="Polar residues" evidence="2">
    <location>
        <begin position="162"/>
        <end position="173"/>
    </location>
</feature>
<comment type="caution">
    <text evidence="4">The sequence shown here is derived from an EMBL/GenBank/DDBJ whole genome shotgun (WGS) entry which is preliminary data.</text>
</comment>
<evidence type="ECO:0000256" key="1">
    <source>
        <dbReference type="SAM" id="Coils"/>
    </source>
</evidence>
<feature type="compositionally biased region" description="Low complexity" evidence="2">
    <location>
        <begin position="263"/>
        <end position="277"/>
    </location>
</feature>
<name>X6PAJ9_RETFI</name>
<feature type="transmembrane region" description="Helical" evidence="3">
    <location>
        <begin position="68"/>
        <end position="89"/>
    </location>
</feature>
<sequence>MQALKDVFYFILLLKKIEITRNIKILLLLLNFFKEYNNRYKKRKDFLDQYNSFQTNCGSLDNASETTIILLFFMIFLFFLFIFSFYFNFSLTANVYFYKQVIQIKSFVVILIMLFQNKKLVVNIVKNSNHYIMQRNEKDRHSFYIFLRYKILLPTKKKDKINSQGSSNSSIRTSPRLGQRGNNKKRKLSEGNEKTLAVSTLRTIPENGRMVPPNKRTRSTKVLNTNEVTKINNKNNSNNNNDNEEVTNKSNDLDGDKKENTNDIDNNNNESLSINNNSQPIDDLSDNEKKEQIYNQMDKQMIIDQLQDKLNVLETNYNQLLQDMQNKLDLLGEQNKQLQIQNESLISKKMRNNEHVHNNNKNKTDTVCCKEN</sequence>
<gene>
    <name evidence="4" type="ORF">RFI_01985</name>
</gene>
<dbReference type="OMA" id="ANEYNEP"/>
<reference evidence="4 5" key="1">
    <citation type="journal article" date="2013" name="Curr. Biol.">
        <title>The Genome of the Foraminiferan Reticulomyxa filosa.</title>
        <authorList>
            <person name="Glockner G."/>
            <person name="Hulsmann N."/>
            <person name="Schleicher M."/>
            <person name="Noegel A.A."/>
            <person name="Eichinger L."/>
            <person name="Gallinger C."/>
            <person name="Pawlowski J."/>
            <person name="Sierra R."/>
            <person name="Euteneuer U."/>
            <person name="Pillet L."/>
            <person name="Moustafa A."/>
            <person name="Platzer M."/>
            <person name="Groth M."/>
            <person name="Szafranski K."/>
            <person name="Schliwa M."/>
        </authorList>
    </citation>
    <scope>NUCLEOTIDE SEQUENCE [LARGE SCALE GENOMIC DNA]</scope>
</reference>
<feature type="region of interest" description="Disordered" evidence="2">
    <location>
        <begin position="159"/>
        <end position="286"/>
    </location>
</feature>
<keyword evidence="5" id="KW-1185">Reference proteome</keyword>
<evidence type="ECO:0000256" key="3">
    <source>
        <dbReference type="SAM" id="Phobius"/>
    </source>
</evidence>
<feature type="compositionally biased region" description="Basic and acidic residues" evidence="2">
    <location>
        <begin position="251"/>
        <end position="261"/>
    </location>
</feature>
<dbReference type="AlphaFoldDB" id="X6PAJ9"/>
<dbReference type="Proteomes" id="UP000023152">
    <property type="component" value="Unassembled WGS sequence"/>
</dbReference>
<organism evidence="4 5">
    <name type="scientific">Reticulomyxa filosa</name>
    <dbReference type="NCBI Taxonomy" id="46433"/>
    <lineage>
        <taxon>Eukaryota</taxon>
        <taxon>Sar</taxon>
        <taxon>Rhizaria</taxon>
        <taxon>Retaria</taxon>
        <taxon>Foraminifera</taxon>
        <taxon>Monothalamids</taxon>
        <taxon>Reticulomyxidae</taxon>
        <taxon>Reticulomyxa</taxon>
    </lineage>
</organism>
<evidence type="ECO:0000313" key="4">
    <source>
        <dbReference type="EMBL" id="ETO35089.1"/>
    </source>
</evidence>
<protein>
    <submittedName>
        <fullName evidence="4">RNA recognition motif-containing protein RRM</fullName>
    </submittedName>
</protein>
<accession>X6PAJ9</accession>
<feature type="coiled-coil region" evidence="1">
    <location>
        <begin position="303"/>
        <end position="348"/>
    </location>
</feature>
<feature type="compositionally biased region" description="Low complexity" evidence="2">
    <location>
        <begin position="224"/>
        <end position="241"/>
    </location>
</feature>
<feature type="transmembrane region" description="Helical" evidence="3">
    <location>
        <begin position="95"/>
        <end position="115"/>
    </location>
</feature>
<evidence type="ECO:0000256" key="2">
    <source>
        <dbReference type="SAM" id="MobiDB-lite"/>
    </source>
</evidence>